<proteinExistence type="inferred from homology"/>
<dbReference type="Gene3D" id="3.30.420.270">
    <property type="match status" value="1"/>
</dbReference>
<evidence type="ECO:0000256" key="9">
    <source>
        <dbReference type="ARBA" id="ARBA00022927"/>
    </source>
</evidence>
<reference evidence="14 15" key="1">
    <citation type="submission" date="2020-08" db="EMBL/GenBank/DDBJ databases">
        <title>Genome sequence of Thermomonas carbonis KCTC 42013T.</title>
        <authorList>
            <person name="Hyun D.-W."/>
            <person name="Bae J.-W."/>
        </authorList>
    </citation>
    <scope>NUCLEOTIDE SEQUENCE [LARGE SCALE GENOMIC DNA]</scope>
    <source>
        <strain evidence="14 15">KCTC 42013</strain>
    </source>
</reference>
<evidence type="ECO:0000256" key="2">
    <source>
        <dbReference type="ARBA" id="ARBA00004249"/>
    </source>
</evidence>
<evidence type="ECO:0000313" key="14">
    <source>
        <dbReference type="EMBL" id="QNN70989.1"/>
    </source>
</evidence>
<protein>
    <submittedName>
        <fullName evidence="14">Biopolymer transporter ExbD</fullName>
    </submittedName>
</protein>
<dbReference type="AlphaFoldDB" id="A0A7G9ST14"/>
<feature type="transmembrane region" description="Helical" evidence="13">
    <location>
        <begin position="20"/>
        <end position="39"/>
    </location>
</feature>
<dbReference type="RefSeq" id="WP_187553504.1">
    <property type="nucleotide sequence ID" value="NZ_BMZL01000001.1"/>
</dbReference>
<evidence type="ECO:0000256" key="3">
    <source>
        <dbReference type="ARBA" id="ARBA00005811"/>
    </source>
</evidence>
<evidence type="ECO:0000256" key="7">
    <source>
        <dbReference type="ARBA" id="ARBA00022519"/>
    </source>
</evidence>
<gene>
    <name evidence="14" type="ORF">H9L16_05265</name>
</gene>
<keyword evidence="11 13" id="KW-0472">Membrane</keyword>
<keyword evidence="15" id="KW-1185">Reference proteome</keyword>
<comment type="function">
    <text evidence="1">Involved in the TonB-dependent energy-dependent transport of various receptor-bound substrates.</text>
</comment>
<dbReference type="Pfam" id="PF02472">
    <property type="entry name" value="ExbD"/>
    <property type="match status" value="1"/>
</dbReference>
<evidence type="ECO:0000256" key="4">
    <source>
        <dbReference type="ARBA" id="ARBA00011471"/>
    </source>
</evidence>
<keyword evidence="9 12" id="KW-0653">Protein transport</keyword>
<evidence type="ECO:0000256" key="8">
    <source>
        <dbReference type="ARBA" id="ARBA00022692"/>
    </source>
</evidence>
<dbReference type="EMBL" id="CP060719">
    <property type="protein sequence ID" value="QNN70989.1"/>
    <property type="molecule type" value="Genomic_DNA"/>
</dbReference>
<evidence type="ECO:0000256" key="6">
    <source>
        <dbReference type="ARBA" id="ARBA00022475"/>
    </source>
</evidence>
<comment type="subcellular location">
    <subcellularLocation>
        <location evidence="2">Cell inner membrane</location>
        <topology evidence="2">Single-pass type II membrane protein</topology>
    </subcellularLocation>
    <subcellularLocation>
        <location evidence="12">Cell membrane</location>
        <topology evidence="12">Single-pass type II membrane protein</topology>
    </subcellularLocation>
</comment>
<sequence>MAFSSGNDSGGPMAEINVTPLVDVMLVLLIIFMVTTPLMNHKVKVKLPEATLDKKVEPGKDKVPPVTIAVTERGELFWNDEPSTRQLIESKLSVEAQKDPQPVINIRADKTTKYRLVNDVVKVAQAQGMRKVGFVTTPPKKSQ</sequence>
<dbReference type="GO" id="GO:0015031">
    <property type="term" value="P:protein transport"/>
    <property type="evidence" value="ECO:0007669"/>
    <property type="project" value="UniProtKB-KW"/>
</dbReference>
<dbReference type="PANTHER" id="PTHR30558:SF12">
    <property type="entry name" value="BIOPOLYMER TRANSPORT PROTEIN EXBD"/>
    <property type="match status" value="1"/>
</dbReference>
<dbReference type="KEGG" id="tcn:H9L16_05265"/>
<dbReference type="InterPro" id="IPR003400">
    <property type="entry name" value="ExbD"/>
</dbReference>
<dbReference type="GO" id="GO:0022857">
    <property type="term" value="F:transmembrane transporter activity"/>
    <property type="evidence" value="ECO:0007669"/>
    <property type="project" value="InterPro"/>
</dbReference>
<keyword evidence="10 13" id="KW-1133">Transmembrane helix</keyword>
<evidence type="ECO:0000313" key="15">
    <source>
        <dbReference type="Proteomes" id="UP000515804"/>
    </source>
</evidence>
<comment type="similarity">
    <text evidence="3 12">Belongs to the ExbD/TolR family.</text>
</comment>
<dbReference type="GO" id="GO:0005886">
    <property type="term" value="C:plasma membrane"/>
    <property type="evidence" value="ECO:0007669"/>
    <property type="project" value="UniProtKB-SubCell"/>
</dbReference>
<organism evidence="14 15">
    <name type="scientific">Thermomonas carbonis</name>
    <dbReference type="NCBI Taxonomy" id="1463158"/>
    <lineage>
        <taxon>Bacteria</taxon>
        <taxon>Pseudomonadati</taxon>
        <taxon>Pseudomonadota</taxon>
        <taxon>Gammaproteobacteria</taxon>
        <taxon>Lysobacterales</taxon>
        <taxon>Lysobacteraceae</taxon>
        <taxon>Thermomonas</taxon>
    </lineage>
</organism>
<evidence type="ECO:0000256" key="10">
    <source>
        <dbReference type="ARBA" id="ARBA00022989"/>
    </source>
</evidence>
<evidence type="ECO:0000256" key="11">
    <source>
        <dbReference type="ARBA" id="ARBA00023136"/>
    </source>
</evidence>
<keyword evidence="5 12" id="KW-0813">Transport</keyword>
<dbReference type="PANTHER" id="PTHR30558">
    <property type="entry name" value="EXBD MEMBRANE COMPONENT OF PMF-DRIVEN MACROMOLECULE IMPORT SYSTEM"/>
    <property type="match status" value="1"/>
</dbReference>
<evidence type="ECO:0000256" key="12">
    <source>
        <dbReference type="RuleBase" id="RU003879"/>
    </source>
</evidence>
<evidence type="ECO:0000256" key="5">
    <source>
        <dbReference type="ARBA" id="ARBA00022448"/>
    </source>
</evidence>
<name>A0A7G9ST14_9GAMM</name>
<evidence type="ECO:0000256" key="1">
    <source>
        <dbReference type="ARBA" id="ARBA00003540"/>
    </source>
</evidence>
<evidence type="ECO:0000256" key="13">
    <source>
        <dbReference type="SAM" id="Phobius"/>
    </source>
</evidence>
<keyword evidence="7" id="KW-0997">Cell inner membrane</keyword>
<comment type="subunit">
    <text evidence="4">The accessory proteins ExbB and ExbD seem to form a complex with TonB.</text>
</comment>
<accession>A0A7G9ST14</accession>
<keyword evidence="6" id="KW-1003">Cell membrane</keyword>
<dbReference type="Proteomes" id="UP000515804">
    <property type="component" value="Chromosome"/>
</dbReference>
<keyword evidence="8 12" id="KW-0812">Transmembrane</keyword>